<accession>A0A5B8LWT7</accession>
<dbReference type="InterPro" id="IPR015943">
    <property type="entry name" value="WD40/YVTN_repeat-like_dom_sf"/>
</dbReference>
<dbReference type="NCBIfam" id="TIGR03866">
    <property type="entry name" value="PQQ_ABC_repeats"/>
    <property type="match status" value="1"/>
</dbReference>
<gene>
    <name evidence="3" type="ORF">FPZ08_20405</name>
</gene>
<dbReference type="NCBIfam" id="TIGR02276">
    <property type="entry name" value="beta_rpt_yvtn"/>
    <property type="match status" value="1"/>
</dbReference>
<dbReference type="Gene3D" id="2.130.10.10">
    <property type="entry name" value="YVTN repeat-like/Quinoprotein amine dehydrogenase"/>
    <property type="match status" value="2"/>
</dbReference>
<evidence type="ECO:0000256" key="1">
    <source>
        <dbReference type="ARBA" id="ARBA00022729"/>
    </source>
</evidence>
<dbReference type="InterPro" id="IPR011045">
    <property type="entry name" value="N2O_reductase_N"/>
</dbReference>
<name>A0A5B8LWT7_9HYPH</name>
<dbReference type="Pfam" id="PF10282">
    <property type="entry name" value="Lactonase"/>
    <property type="match status" value="1"/>
</dbReference>
<dbReference type="Pfam" id="PF21783">
    <property type="entry name" value="YNCE"/>
    <property type="match status" value="1"/>
</dbReference>
<dbReference type="PANTHER" id="PTHR47197">
    <property type="entry name" value="PROTEIN NIRF"/>
    <property type="match status" value="1"/>
</dbReference>
<dbReference type="RefSeq" id="WP_146292365.1">
    <property type="nucleotide sequence ID" value="NZ_CP042304.1"/>
</dbReference>
<reference evidence="3 4" key="1">
    <citation type="submission" date="2019-07" db="EMBL/GenBank/DDBJ databases">
        <title>Full genome sequence of Devosia sp. Gsoil 520.</title>
        <authorList>
            <person name="Im W.-T."/>
        </authorList>
    </citation>
    <scope>NUCLEOTIDE SEQUENCE [LARGE SCALE GENOMIC DNA]</scope>
    <source>
        <strain evidence="3 4">Gsoil 520</strain>
    </source>
</reference>
<evidence type="ECO:0000259" key="2">
    <source>
        <dbReference type="Pfam" id="PF21783"/>
    </source>
</evidence>
<proteinExistence type="predicted"/>
<keyword evidence="1" id="KW-0732">Signal</keyword>
<dbReference type="PANTHER" id="PTHR47197:SF3">
    <property type="entry name" value="DIHYDRO-HEME D1 DEHYDROGENASE"/>
    <property type="match status" value="1"/>
</dbReference>
<dbReference type="SUPFAM" id="SSF50974">
    <property type="entry name" value="Nitrous oxide reductase, N-terminal domain"/>
    <property type="match status" value="1"/>
</dbReference>
<dbReference type="EMBL" id="CP042304">
    <property type="protein sequence ID" value="QDZ12898.1"/>
    <property type="molecule type" value="Genomic_DNA"/>
</dbReference>
<sequence length="329" mass="35420">MTHLRKIVPALLGALLGIAGVLPAAAVDTGLVFVSNERSNNIAVIDPAKDNTIIKLIATAGRPRDMSFNQGHTLLYVACGDDDVIQVIDVAKLEVVDNIPTGRSPEMFRLSHDDALIYVSNEETSTVQVIDVASKAIMFEVPTGAEPEGIALSADGKTLYATSEVADMVHVIDAEEGVVMENVLVETRPRRFIQPSDTEIWVSNELSGTVSIIDLNTFEVAETLEFLPPGFRAVDVTPVGMSMTHDGKTAIVGLGRANHVAFVDIATREIETYVLVGSRAWGTDISRDDKTLYVANGLSDDLSIVDMESRTNVLTLPVGRIPHSVVIDD</sequence>
<dbReference type="Proteomes" id="UP000315364">
    <property type="component" value="Chromosome"/>
</dbReference>
<dbReference type="InterPro" id="IPR011964">
    <property type="entry name" value="YVTN_b-propeller_repeat"/>
</dbReference>
<protein>
    <submittedName>
        <fullName evidence="3">PQQ-dependent catabolism-associated beta-propeller protein</fullName>
    </submittedName>
</protein>
<dbReference type="KEGG" id="dea:FPZ08_20405"/>
<dbReference type="OrthoDB" id="145213at2"/>
<dbReference type="InterPro" id="IPR051200">
    <property type="entry name" value="Host-pathogen_enzymatic-act"/>
</dbReference>
<keyword evidence="4" id="KW-1185">Reference proteome</keyword>
<dbReference type="InterPro" id="IPR022456">
    <property type="entry name" value="PQQ_b_propeller"/>
</dbReference>
<dbReference type="AlphaFoldDB" id="A0A5B8LWT7"/>
<feature type="domain" description="YNCE-like beta-propeller" evidence="2">
    <location>
        <begin position="77"/>
        <end position="186"/>
    </location>
</feature>
<organism evidence="3 4">
    <name type="scientific">Devosia ginsengisoli</name>
    <dbReference type="NCBI Taxonomy" id="400770"/>
    <lineage>
        <taxon>Bacteria</taxon>
        <taxon>Pseudomonadati</taxon>
        <taxon>Pseudomonadota</taxon>
        <taxon>Alphaproteobacteria</taxon>
        <taxon>Hyphomicrobiales</taxon>
        <taxon>Devosiaceae</taxon>
        <taxon>Devosia</taxon>
    </lineage>
</organism>
<dbReference type="InterPro" id="IPR048433">
    <property type="entry name" value="YNCE-like_beta-prop"/>
</dbReference>
<evidence type="ECO:0000313" key="4">
    <source>
        <dbReference type="Proteomes" id="UP000315364"/>
    </source>
</evidence>
<dbReference type="InterPro" id="IPR019405">
    <property type="entry name" value="Lactonase_7-beta_prop"/>
</dbReference>
<evidence type="ECO:0000313" key="3">
    <source>
        <dbReference type="EMBL" id="QDZ12898.1"/>
    </source>
</evidence>